<evidence type="ECO:0000313" key="2">
    <source>
        <dbReference type="Proteomes" id="UP000762676"/>
    </source>
</evidence>
<evidence type="ECO:0008006" key="3">
    <source>
        <dbReference type="Google" id="ProtNLM"/>
    </source>
</evidence>
<organism evidence="1 2">
    <name type="scientific">Elysia marginata</name>
    <dbReference type="NCBI Taxonomy" id="1093978"/>
    <lineage>
        <taxon>Eukaryota</taxon>
        <taxon>Metazoa</taxon>
        <taxon>Spiralia</taxon>
        <taxon>Lophotrochozoa</taxon>
        <taxon>Mollusca</taxon>
        <taxon>Gastropoda</taxon>
        <taxon>Heterobranchia</taxon>
        <taxon>Euthyneura</taxon>
        <taxon>Panpulmonata</taxon>
        <taxon>Sacoglossa</taxon>
        <taxon>Placobranchoidea</taxon>
        <taxon>Plakobranchidae</taxon>
        <taxon>Elysia</taxon>
    </lineage>
</organism>
<protein>
    <recommendedName>
        <fullName evidence="3">Reverse transcriptase domain-containing protein</fullName>
    </recommendedName>
</protein>
<dbReference type="EMBL" id="BMAT01005428">
    <property type="protein sequence ID" value="GFR92971.1"/>
    <property type="molecule type" value="Genomic_DNA"/>
</dbReference>
<gene>
    <name evidence="1" type="ORF">ElyMa_002631400</name>
</gene>
<keyword evidence="2" id="KW-1185">Reference proteome</keyword>
<dbReference type="Proteomes" id="UP000762676">
    <property type="component" value="Unassembled WGS sequence"/>
</dbReference>
<reference evidence="1 2" key="1">
    <citation type="journal article" date="2021" name="Elife">
        <title>Chloroplast acquisition without the gene transfer in kleptoplastic sea slugs, Plakobranchus ocellatus.</title>
        <authorList>
            <person name="Maeda T."/>
            <person name="Takahashi S."/>
            <person name="Yoshida T."/>
            <person name="Shimamura S."/>
            <person name="Takaki Y."/>
            <person name="Nagai Y."/>
            <person name="Toyoda A."/>
            <person name="Suzuki Y."/>
            <person name="Arimoto A."/>
            <person name="Ishii H."/>
            <person name="Satoh N."/>
            <person name="Nishiyama T."/>
            <person name="Hasebe M."/>
            <person name="Maruyama T."/>
            <person name="Minagawa J."/>
            <person name="Obokata J."/>
            <person name="Shigenobu S."/>
        </authorList>
    </citation>
    <scope>NUCLEOTIDE SEQUENCE [LARGE SCALE GENOMIC DNA]</scope>
</reference>
<sequence length="159" mass="18757">MGDKKIAQNLGLADRINVTAEREAFITLKDHKENFYNNPTCRLINPCKTEIGKISKQILERINTNIRRQTKYNQWTKTRDVIHWFENIKTKKQQSFIIFDICDFYPSITKDLLEEALDFASLHTSLTGEERNIILHTKNSTLYSNNEPWQKRQQHSTSQ</sequence>
<dbReference type="AlphaFoldDB" id="A0AAV4H7C8"/>
<comment type="caution">
    <text evidence="1">The sequence shown here is derived from an EMBL/GenBank/DDBJ whole genome shotgun (WGS) entry which is preliminary data.</text>
</comment>
<proteinExistence type="predicted"/>
<name>A0AAV4H7C8_9GAST</name>
<accession>A0AAV4H7C8</accession>
<evidence type="ECO:0000313" key="1">
    <source>
        <dbReference type="EMBL" id="GFR92971.1"/>
    </source>
</evidence>